<organism evidence="8">
    <name type="scientific">bioreactor metagenome</name>
    <dbReference type="NCBI Taxonomy" id="1076179"/>
    <lineage>
        <taxon>unclassified sequences</taxon>
        <taxon>metagenomes</taxon>
        <taxon>ecological metagenomes</taxon>
    </lineage>
</organism>
<dbReference type="FunFam" id="1.20.58.220:FF:000004">
    <property type="entry name" value="Phosphate-specific transport system accessory protein PhoU"/>
    <property type="match status" value="1"/>
</dbReference>
<dbReference type="GO" id="GO:0005737">
    <property type="term" value="C:cytoplasm"/>
    <property type="evidence" value="ECO:0007669"/>
    <property type="project" value="UniProtKB-SubCell"/>
</dbReference>
<name>A0A644VC15_9ZZZZ</name>
<comment type="subunit">
    <text evidence="3">Homodimer.</text>
</comment>
<dbReference type="InterPro" id="IPR026022">
    <property type="entry name" value="PhoU_dom"/>
</dbReference>
<dbReference type="InterPro" id="IPR038078">
    <property type="entry name" value="PhoU-like_sf"/>
</dbReference>
<evidence type="ECO:0000259" key="7">
    <source>
        <dbReference type="Pfam" id="PF01895"/>
    </source>
</evidence>
<dbReference type="PANTHER" id="PTHR42930">
    <property type="entry name" value="PHOSPHATE-SPECIFIC TRANSPORT SYSTEM ACCESSORY PROTEIN PHOU"/>
    <property type="match status" value="1"/>
</dbReference>
<dbReference type="PANTHER" id="PTHR42930:SF3">
    <property type="entry name" value="PHOSPHATE-SPECIFIC TRANSPORT SYSTEM ACCESSORY PROTEIN PHOU"/>
    <property type="match status" value="1"/>
</dbReference>
<dbReference type="NCBIfam" id="TIGR02135">
    <property type="entry name" value="phoU_full"/>
    <property type="match status" value="1"/>
</dbReference>
<dbReference type="Pfam" id="PF01895">
    <property type="entry name" value="PhoU"/>
    <property type="match status" value="2"/>
</dbReference>
<dbReference type="GO" id="GO:0006817">
    <property type="term" value="P:phosphate ion transport"/>
    <property type="evidence" value="ECO:0007669"/>
    <property type="project" value="UniProtKB-KW"/>
</dbReference>
<comment type="similarity">
    <text evidence="2">Belongs to the PhoU family.</text>
</comment>
<comment type="caution">
    <text evidence="8">The sequence shown here is derived from an EMBL/GenBank/DDBJ whole genome shotgun (WGS) entry which is preliminary data.</text>
</comment>
<comment type="subcellular location">
    <subcellularLocation>
        <location evidence="1">Cytoplasm</location>
    </subcellularLocation>
</comment>
<evidence type="ECO:0000256" key="3">
    <source>
        <dbReference type="ARBA" id="ARBA00011738"/>
    </source>
</evidence>
<proteinExistence type="inferred from homology"/>
<dbReference type="Gene3D" id="1.20.58.220">
    <property type="entry name" value="Phosphate transport system protein phou homolog 2, domain 2"/>
    <property type="match status" value="1"/>
</dbReference>
<protein>
    <submittedName>
        <fullName evidence="8">Phosphate-specific transport system accessory protein PhoU</fullName>
    </submittedName>
</protein>
<sequence length="223" mass="24979">MDEIRSTFDRDLANIQKDLLLMGHLVTEALLNAIRAFDTKDEELAAKVIFGDAAIDELQISIEDRTVELIALQQPIAKDLRILSTALKMTTDLERIGDHAKKIAKIVHRIGQDPLLTPLAEIPKIAGLTVKMIQNVLKAYVNLDVQLAMEVIATDDQVDDICDACKHDILCYMVKDTNNIPQGTALNKIVQRLERVGDHATNLAEWVVYLVTGNRLKKMEDEK</sequence>
<feature type="domain" description="PhoU" evidence="7">
    <location>
        <begin position="123"/>
        <end position="207"/>
    </location>
</feature>
<keyword evidence="4" id="KW-0813">Transport</keyword>
<evidence type="ECO:0000313" key="8">
    <source>
        <dbReference type="EMBL" id="MPL88820.1"/>
    </source>
</evidence>
<dbReference type="SUPFAM" id="SSF109755">
    <property type="entry name" value="PhoU-like"/>
    <property type="match status" value="1"/>
</dbReference>
<dbReference type="InterPro" id="IPR028366">
    <property type="entry name" value="PhoU"/>
</dbReference>
<gene>
    <name evidence="8" type="primary">phoU_7</name>
    <name evidence="8" type="ORF">SDC9_34849</name>
</gene>
<reference evidence="8" key="1">
    <citation type="submission" date="2019-08" db="EMBL/GenBank/DDBJ databases">
        <authorList>
            <person name="Kucharzyk K."/>
            <person name="Murdoch R.W."/>
            <person name="Higgins S."/>
            <person name="Loffler F."/>
        </authorList>
    </citation>
    <scope>NUCLEOTIDE SEQUENCE</scope>
</reference>
<dbReference type="GO" id="GO:0045936">
    <property type="term" value="P:negative regulation of phosphate metabolic process"/>
    <property type="evidence" value="ECO:0007669"/>
    <property type="project" value="InterPro"/>
</dbReference>
<dbReference type="GO" id="GO:0030643">
    <property type="term" value="P:intracellular phosphate ion homeostasis"/>
    <property type="evidence" value="ECO:0007669"/>
    <property type="project" value="InterPro"/>
</dbReference>
<evidence type="ECO:0000256" key="1">
    <source>
        <dbReference type="ARBA" id="ARBA00004496"/>
    </source>
</evidence>
<accession>A0A644VC15</accession>
<keyword evidence="5" id="KW-0963">Cytoplasm</keyword>
<evidence type="ECO:0000256" key="2">
    <source>
        <dbReference type="ARBA" id="ARBA00008107"/>
    </source>
</evidence>
<feature type="domain" description="PhoU" evidence="7">
    <location>
        <begin position="20"/>
        <end position="107"/>
    </location>
</feature>
<evidence type="ECO:0000256" key="5">
    <source>
        <dbReference type="ARBA" id="ARBA00022490"/>
    </source>
</evidence>
<dbReference type="EMBL" id="VSSQ01000265">
    <property type="protein sequence ID" value="MPL88820.1"/>
    <property type="molecule type" value="Genomic_DNA"/>
</dbReference>
<evidence type="ECO:0000256" key="4">
    <source>
        <dbReference type="ARBA" id="ARBA00022448"/>
    </source>
</evidence>
<keyword evidence="6" id="KW-0592">Phosphate transport</keyword>
<dbReference type="AlphaFoldDB" id="A0A644VC15"/>
<dbReference type="PIRSF" id="PIRSF003107">
    <property type="entry name" value="PhoU"/>
    <property type="match status" value="1"/>
</dbReference>
<evidence type="ECO:0000256" key="6">
    <source>
        <dbReference type="ARBA" id="ARBA00022592"/>
    </source>
</evidence>